<dbReference type="Proteomes" id="UP001234297">
    <property type="component" value="Chromosome 1"/>
</dbReference>
<accession>A0ACC2MNT2</accession>
<dbReference type="EMBL" id="CM056809">
    <property type="protein sequence ID" value="KAJ8647295.1"/>
    <property type="molecule type" value="Genomic_DNA"/>
</dbReference>
<evidence type="ECO:0000313" key="1">
    <source>
        <dbReference type="EMBL" id="KAJ8647295.1"/>
    </source>
</evidence>
<keyword evidence="2" id="KW-1185">Reference proteome</keyword>
<reference evidence="1 2" key="1">
    <citation type="journal article" date="2022" name="Hortic Res">
        <title>A haplotype resolved chromosomal level avocado genome allows analysis of novel avocado genes.</title>
        <authorList>
            <person name="Nath O."/>
            <person name="Fletcher S.J."/>
            <person name="Hayward A."/>
            <person name="Shaw L.M."/>
            <person name="Masouleh A.K."/>
            <person name="Furtado A."/>
            <person name="Henry R.J."/>
            <person name="Mitter N."/>
        </authorList>
    </citation>
    <scope>NUCLEOTIDE SEQUENCE [LARGE SCALE GENOMIC DNA]</scope>
    <source>
        <strain evidence="2">cv. Hass</strain>
    </source>
</reference>
<name>A0ACC2MNT2_PERAE</name>
<organism evidence="1 2">
    <name type="scientific">Persea americana</name>
    <name type="common">Avocado</name>
    <dbReference type="NCBI Taxonomy" id="3435"/>
    <lineage>
        <taxon>Eukaryota</taxon>
        <taxon>Viridiplantae</taxon>
        <taxon>Streptophyta</taxon>
        <taxon>Embryophyta</taxon>
        <taxon>Tracheophyta</taxon>
        <taxon>Spermatophyta</taxon>
        <taxon>Magnoliopsida</taxon>
        <taxon>Magnoliidae</taxon>
        <taxon>Laurales</taxon>
        <taxon>Lauraceae</taxon>
        <taxon>Persea</taxon>
    </lineage>
</organism>
<proteinExistence type="predicted"/>
<gene>
    <name evidence="1" type="ORF">MRB53_000318</name>
</gene>
<sequence length="2236" mass="249484">MDSITESSLIAALESPNSTSLYHHFSTFLHPFSDFISIDAPNAPTISKTKKTAPKKKTTQSKNKDTDPISSVRPLAKQFLPFLSRILSIIPTRLRGGGDDNALELLRIYRLALDCLSCISPCLAGKPHFVHLHRSLFLKCLKGCGRHSEAEAEGFSILETLQAGVQGQKKQKARSIKVCLLPELPVEGDVDPELAVLVVEVVVCTVSCVSEGGSKDGAAYQRVLDLVGEVAPWFRALNSESFEKFHTALVRTLFKCALFLVEESACFDGDLVHRVCMKTLTECLKSSMKDQFPKFARRICSSISLQWEGRHSLFIDILRCALESISCECKVHMVYNVNDVLDFLYYCSYNCRTASVEICRDAAKHLKTSVSTIVAPILDLYTVGLCFVGSDIQARERDSIPEKLGSGISLFLDNEDIVRCLASFDLLAIYFHTSGDNNGLLSTYTGKRITDVPFIDCEPNTKIWKECGLMHGEISIFSYLNALHFLCKPFAEYVNTTWKHIVSEKEAVPLSANMKYIQHAFHQFCNVFINVFSIKSEGGRERCHESRKTLFHVIMAAFRISLMTGESTQKSTNCIDCVISREWIQLQELKFLTSSFYNIGVSLYNTNQLKKASMALALCYRSLWAHVSLACQKFNEKGIHDDYLSEDAILDIVTDACAKSAMFLDVLHQCGNPDMNEIIVSSLLNWSSAGNMLKKWVGPMVLVKQWVKIVCRDFKDVSTEDNTPSLYLLLSSSGEKCSETTLGVILEQELVAYEEMESRHPNLCRRMQLKIINILLCNVYIRKDCYLQRSRLLVKKCRFHRACGVDGLNSCIQCLSEAVSILNNTSGVPLGSNAPYCHQLALTYCLRALCTQELDQNSEVILQDINSALKLWADISNHFSTDDHSELMTENAIPLLFHISDLLSLKGYFHIQHGIYKMIIILYKQKNVPLERCLSMLWADRRLNHALCISPINENFILNISQQFGVPANLVDFWMGCMDDSPPLLLGFCQKLLLFDSFPSQVRIFHTKISMDLDVTVDKVREAAANLISSIPVPSHSAFLAGHLYYDLCERLLSSGQVLEALSCAKEGLRLRTRLLHRKFVCSFGQQSTKVMETKETAKVTQQSKSNHVHIEAIGSVVTAIWPDIIKPLNVEGTILSPWNVLKCFLESSLQVGIIHESTGNGAEAEAILLIGKKISSLQGLPLFGVAFASFLGRIYCKKQQWDMAESELNTAKQILVDSGATISCKRCKLIWEVTVDMQIGNLSRSRLHIKEGHPSKNSSQFLGLYESALEKLNFAELGNHFMSKTDRCKTLVEDADNGVGNTLHSSAGPLRTVVCNNPASVRCNVNSHCSGPDESDTGNSSSLMANNDESHVNVDAKKSNKSKNTSRHAPKKQTLKTECTLRRTRASNRSSHSKIVQVEDPVDHELAKHSSHSHEFASQRGEQLQVSRGSAAHFACDDNEHGLMQDIIYMKLESHRRRLLLRLLRKIGKCTRLHCDIHEVHKIFWQSIYVLFNRNPLRQTYSGAPDLLELLEKENPGDIFAIERAAVLYDISWFTVKNCHSKHPRKHCCYLSDIPLSRVVTWLFQAFILCRELPTLFTKVSRLLSTIFVVSVSAESISLPLCTGKALSASHWAAYFHQASVGSYMHYQYLSSMKGNNESGNSKASKGAFGTGSGDIVLGAFRPLRFVPEKLEDLEGFVTNFFDGLPSVRIVCISLLGGSCSSLIGGMLLSPSSCPAWMLLSRFHSMEQPVIMLLPVDLVVEENLPDDANYGVESISSLDSSKKWVCPWGHTVVDDVAPQFRSILEENCLSTSMSTLTDTQKSRFIWWTWRTKLNNRLDKFLRSVEGSWLGPWRCLLVGDHLNCERLDMVVKKLKSDLKSRFKFEVHESLLKAVVGGAQSLAESEVCVSQLLSYKGYLGRGGCCGEDIFGSVASCDATGSIYGLPYQLILEAVGDIVEESTDREPVVLVLDANVQMLPWENLPILRKQEVYRMPSVISISVALNRSCGQEEVSGVTATFPSIDPWDAYYLLNPSGDLSSTQVEFEDWFRNKKWEGKAGSVPPTEDLALALQNHDLFIYLGHGSGMQYIPGHEIRNLNRCAATLLMGCSSGSMSFTGHYAPQGAPLSYILAGSPAIIANLWDVTDKDIDRFAKVMLDAWLQEESACTDCPECNHVVEEFRCMTLANKGKAKVPKSRKNTLKVQKLQGVCNDCKHRNCGGKPRIASFMSQAREACKLSFLIGASPVCYGVPTVIKRSH</sequence>
<comment type="caution">
    <text evidence="1">The sequence shown here is derived from an EMBL/GenBank/DDBJ whole genome shotgun (WGS) entry which is preliminary data.</text>
</comment>
<evidence type="ECO:0000313" key="2">
    <source>
        <dbReference type="Proteomes" id="UP001234297"/>
    </source>
</evidence>
<protein>
    <submittedName>
        <fullName evidence="1">Uncharacterized protein</fullName>
    </submittedName>
</protein>